<feature type="compositionally biased region" description="Low complexity" evidence="1">
    <location>
        <begin position="182"/>
        <end position="195"/>
    </location>
</feature>
<dbReference type="EMBL" id="CP151657">
    <property type="protein sequence ID" value="WZP17361.1"/>
    <property type="molecule type" value="Genomic_DNA"/>
</dbReference>
<evidence type="ECO:0000313" key="3">
    <source>
        <dbReference type="Proteomes" id="UP001448858"/>
    </source>
</evidence>
<accession>A0ABZ3A0A7</accession>
<evidence type="ECO:0000256" key="1">
    <source>
        <dbReference type="SAM" id="MobiDB-lite"/>
    </source>
</evidence>
<dbReference type="RefSeq" id="WP_342024959.1">
    <property type="nucleotide sequence ID" value="NZ_CP151657.1"/>
</dbReference>
<dbReference type="Proteomes" id="UP001448858">
    <property type="component" value="Chromosome"/>
</dbReference>
<keyword evidence="3" id="KW-1185">Reference proteome</keyword>
<protein>
    <recommendedName>
        <fullName evidence="4">Sigma-70 family RNA polymerase sigma factor</fullName>
    </recommendedName>
</protein>
<proteinExistence type="predicted"/>
<organism evidence="2 3">
    <name type="scientific">Arthrobacter citreus</name>
    <dbReference type="NCBI Taxonomy" id="1670"/>
    <lineage>
        <taxon>Bacteria</taxon>
        <taxon>Bacillati</taxon>
        <taxon>Actinomycetota</taxon>
        <taxon>Actinomycetes</taxon>
        <taxon>Micrococcales</taxon>
        <taxon>Micrococcaceae</taxon>
        <taxon>Arthrobacter</taxon>
    </lineage>
</organism>
<name>A0ABZ3A0A7_9MICC</name>
<evidence type="ECO:0008006" key="4">
    <source>
        <dbReference type="Google" id="ProtNLM"/>
    </source>
</evidence>
<evidence type="ECO:0000313" key="2">
    <source>
        <dbReference type="EMBL" id="WZP17361.1"/>
    </source>
</evidence>
<feature type="region of interest" description="Disordered" evidence="1">
    <location>
        <begin position="176"/>
        <end position="195"/>
    </location>
</feature>
<sequence>MMDQSGTDLQEQIGALILGSYEDAGNLTEADHLALVRRAGAAEQASQQLQHRAVAAARSAGVSWAALGRELGMTRQAVQQRFGSRQEDTATDARERWLGPVTAFDEMAELELAGKLGWRTIGVDVLRHRMLRTDTQWEHRRVLWARPTHHYESDGWQVGCRAFPWLYLVRDLHKAPEAGDRSPGPSSSGISWPTP</sequence>
<gene>
    <name evidence="2" type="ORF">AAE021_07325</name>
</gene>
<reference evidence="2 3" key="1">
    <citation type="submission" date="2024-04" db="EMBL/GenBank/DDBJ databases">
        <title>Arthrobacter sp. from Plains bison fecal sample.</title>
        <authorList>
            <person name="Ruzzini A."/>
        </authorList>
    </citation>
    <scope>NUCLEOTIDE SEQUENCE [LARGE SCALE GENOMIC DNA]</scope>
    <source>
        <strain evidence="2 3">EINP1</strain>
    </source>
</reference>